<keyword evidence="4" id="KW-0378">Hydrolase</keyword>
<feature type="signal peptide" evidence="2">
    <location>
        <begin position="1"/>
        <end position="19"/>
    </location>
</feature>
<name>A0ABT1PBZ1_9ACTN</name>
<keyword evidence="1 2" id="KW-0732">Signal</keyword>
<gene>
    <name evidence="4" type="ORF">NON19_12790</name>
</gene>
<evidence type="ECO:0000256" key="1">
    <source>
        <dbReference type="ARBA" id="ARBA00022729"/>
    </source>
</evidence>
<dbReference type="RefSeq" id="WP_255927476.1">
    <property type="nucleotide sequence ID" value="NZ_JANFNH010000010.1"/>
</dbReference>
<dbReference type="Pfam" id="PF00089">
    <property type="entry name" value="Trypsin"/>
    <property type="match status" value="1"/>
</dbReference>
<dbReference type="InterPro" id="IPR050966">
    <property type="entry name" value="Glutamyl_endopeptidase"/>
</dbReference>
<dbReference type="GO" id="GO:0016787">
    <property type="term" value="F:hydrolase activity"/>
    <property type="evidence" value="ECO:0007669"/>
    <property type="project" value="UniProtKB-KW"/>
</dbReference>
<organism evidence="4 5">
    <name type="scientific">Streptantibioticus rubrisoli</name>
    <dbReference type="NCBI Taxonomy" id="1387313"/>
    <lineage>
        <taxon>Bacteria</taxon>
        <taxon>Bacillati</taxon>
        <taxon>Actinomycetota</taxon>
        <taxon>Actinomycetes</taxon>
        <taxon>Kitasatosporales</taxon>
        <taxon>Streptomycetaceae</taxon>
        <taxon>Streptantibioticus</taxon>
    </lineage>
</organism>
<protein>
    <submittedName>
        <fullName evidence="4">Trypsin-like serine protease</fullName>
        <ecNumber evidence="4">3.4.21.-</ecNumber>
    </submittedName>
</protein>
<dbReference type="InterPro" id="IPR001254">
    <property type="entry name" value="Trypsin_dom"/>
</dbReference>
<keyword evidence="5" id="KW-1185">Reference proteome</keyword>
<feature type="domain" description="Peptidase S1" evidence="3">
    <location>
        <begin position="49"/>
        <end position="281"/>
    </location>
</feature>
<dbReference type="InterPro" id="IPR018114">
    <property type="entry name" value="TRYPSIN_HIS"/>
</dbReference>
<dbReference type="PANTHER" id="PTHR15462">
    <property type="entry name" value="SERINE PROTEASE"/>
    <property type="match status" value="1"/>
</dbReference>
<dbReference type="Gene3D" id="2.40.10.10">
    <property type="entry name" value="Trypsin-like serine proteases"/>
    <property type="match status" value="2"/>
</dbReference>
<dbReference type="SUPFAM" id="SSF50494">
    <property type="entry name" value="Trypsin-like serine proteases"/>
    <property type="match status" value="1"/>
</dbReference>
<evidence type="ECO:0000259" key="3">
    <source>
        <dbReference type="PROSITE" id="PS50240"/>
    </source>
</evidence>
<accession>A0ABT1PBZ1</accession>
<comment type="caution">
    <text evidence="4">The sequence shown here is derived from an EMBL/GenBank/DDBJ whole genome shotgun (WGS) entry which is preliminary data.</text>
</comment>
<evidence type="ECO:0000313" key="4">
    <source>
        <dbReference type="EMBL" id="MCQ4042884.1"/>
    </source>
</evidence>
<dbReference type="InterPro" id="IPR043504">
    <property type="entry name" value="Peptidase_S1_PA_chymotrypsin"/>
</dbReference>
<dbReference type="EMBL" id="JANFNH010000010">
    <property type="protein sequence ID" value="MCQ4042884.1"/>
    <property type="molecule type" value="Genomic_DNA"/>
</dbReference>
<reference evidence="4 5" key="1">
    <citation type="submission" date="2022-06" db="EMBL/GenBank/DDBJ databases">
        <title>Draft genome sequence of type strain Streptomyces rubrisoli DSM 42083.</title>
        <authorList>
            <person name="Duangmal K."/>
            <person name="Klaysubun C."/>
        </authorList>
    </citation>
    <scope>NUCLEOTIDE SEQUENCE [LARGE SCALE GENOMIC DNA]</scope>
    <source>
        <strain evidence="4 5">DSM 42083</strain>
    </source>
</reference>
<feature type="chain" id="PRO_5045368263" evidence="2">
    <location>
        <begin position="20"/>
        <end position="285"/>
    </location>
</feature>
<dbReference type="PROSITE" id="PS00134">
    <property type="entry name" value="TRYPSIN_HIS"/>
    <property type="match status" value="1"/>
</dbReference>
<evidence type="ECO:0000313" key="5">
    <source>
        <dbReference type="Proteomes" id="UP001206206"/>
    </source>
</evidence>
<proteinExistence type="predicted"/>
<dbReference type="InterPro" id="IPR009003">
    <property type="entry name" value="Peptidase_S1_PA"/>
</dbReference>
<dbReference type="PANTHER" id="PTHR15462:SF8">
    <property type="entry name" value="SERINE PROTEASE"/>
    <property type="match status" value="1"/>
</dbReference>
<sequence>MRRRSRTRVAALTAVGVLAAAGLIQYAPDVVALAQAKHHSEQNPPDDWSKQGTYLSAAQANPSVVEVLGSDGSPYCSGAVVHSPGADIVVTAAHCVYGDGSYASSLTVAPGRTGGKAPHGTWQVDKIWIDPRYTKDNDERYDYAFMRVSRSGGPEIEDAVGGNTLKVNQPYHLRGITAIGYPDSNNPGDAQISCDLETFQSGAHDQYREMRCGGYSAGVSGGPWLELKPGAKTGALVGIIGGWNGGGPTDDDPHVDAISYSPYFTGDTQALFNQAVNDDGGQTED</sequence>
<dbReference type="Proteomes" id="UP001206206">
    <property type="component" value="Unassembled WGS sequence"/>
</dbReference>
<evidence type="ECO:0000256" key="2">
    <source>
        <dbReference type="SAM" id="SignalP"/>
    </source>
</evidence>
<dbReference type="EC" id="3.4.21.-" evidence="4"/>
<dbReference type="PROSITE" id="PS50240">
    <property type="entry name" value="TRYPSIN_DOM"/>
    <property type="match status" value="1"/>
</dbReference>